<reference evidence="1 2" key="1">
    <citation type="journal article" date="2015" name="Sci. Rep.">
        <title>Chromosome-level genome map provides insights into diverse defense mechanisms in the medicinal fungus Ganoderma sinense.</title>
        <authorList>
            <person name="Zhu Y."/>
            <person name="Xu J."/>
            <person name="Sun C."/>
            <person name="Zhou S."/>
            <person name="Xu H."/>
            <person name="Nelson D.R."/>
            <person name="Qian J."/>
            <person name="Song J."/>
            <person name="Luo H."/>
            <person name="Xiang L."/>
            <person name="Li Y."/>
            <person name="Xu Z."/>
            <person name="Ji A."/>
            <person name="Wang L."/>
            <person name="Lu S."/>
            <person name="Hayward A."/>
            <person name="Sun W."/>
            <person name="Li X."/>
            <person name="Schwartz D.C."/>
            <person name="Wang Y."/>
            <person name="Chen S."/>
        </authorList>
    </citation>
    <scope>NUCLEOTIDE SEQUENCE [LARGE SCALE GENOMIC DNA]</scope>
    <source>
        <strain evidence="1 2">ZZ0214-1</strain>
    </source>
</reference>
<gene>
    <name evidence="1" type="ORF">GSI_13125</name>
</gene>
<dbReference type="AlphaFoldDB" id="A0A2G8RUP2"/>
<dbReference type="Gene3D" id="3.50.50.60">
    <property type="entry name" value="FAD/NAD(P)-binding domain"/>
    <property type="match status" value="1"/>
</dbReference>
<dbReference type="STRING" id="1077348.A0A2G8RUP2"/>
<dbReference type="EMBL" id="AYKW01000056">
    <property type="protein sequence ID" value="PIL25236.1"/>
    <property type="molecule type" value="Genomic_DNA"/>
</dbReference>
<organism evidence="1 2">
    <name type="scientific">Ganoderma sinense ZZ0214-1</name>
    <dbReference type="NCBI Taxonomy" id="1077348"/>
    <lineage>
        <taxon>Eukaryota</taxon>
        <taxon>Fungi</taxon>
        <taxon>Dikarya</taxon>
        <taxon>Basidiomycota</taxon>
        <taxon>Agaricomycotina</taxon>
        <taxon>Agaricomycetes</taxon>
        <taxon>Polyporales</taxon>
        <taxon>Polyporaceae</taxon>
        <taxon>Ganoderma</taxon>
    </lineage>
</organism>
<evidence type="ECO:0000313" key="1">
    <source>
        <dbReference type="EMBL" id="PIL25236.1"/>
    </source>
</evidence>
<dbReference type="InterPro" id="IPR051205">
    <property type="entry name" value="UbiH/COQ6_monooxygenase"/>
</dbReference>
<dbReference type="PANTHER" id="PTHR43876:SF7">
    <property type="entry name" value="UBIQUINONE BIOSYNTHESIS MONOOXYGENASE COQ6, MITOCHONDRIAL"/>
    <property type="match status" value="1"/>
</dbReference>
<protein>
    <submittedName>
        <fullName evidence="1">Uncharacterized protein</fullName>
    </submittedName>
</protein>
<name>A0A2G8RUP2_9APHY</name>
<accession>A0A2G8RUP2</accession>
<sequence length="178" mass="19059">MATVPRRKEMSAEGLDSIGLALVSALITRVADSEPVVRETLQVVLVEAGDLNKVRNWNEGPSTFSNRVSSITNASQPVVPRRMDQEIGAWAHVDEGRTCPIEEMPRNAGTQPCPIAFLPLSPTASSLVWSTKPHRAKALLSSDIVGRVALDLPLDDGQAGVGGVELRAGAETHDHDHV</sequence>
<keyword evidence="2" id="KW-1185">Reference proteome</keyword>
<proteinExistence type="predicted"/>
<comment type="caution">
    <text evidence="1">The sequence shown here is derived from an EMBL/GenBank/DDBJ whole genome shotgun (WGS) entry which is preliminary data.</text>
</comment>
<dbReference type="OrthoDB" id="683240at2759"/>
<dbReference type="InterPro" id="IPR036188">
    <property type="entry name" value="FAD/NAD-bd_sf"/>
</dbReference>
<dbReference type="PANTHER" id="PTHR43876">
    <property type="entry name" value="UBIQUINONE BIOSYNTHESIS MONOOXYGENASE COQ6, MITOCHONDRIAL"/>
    <property type="match status" value="1"/>
</dbReference>
<dbReference type="GO" id="GO:0005739">
    <property type="term" value="C:mitochondrion"/>
    <property type="evidence" value="ECO:0007669"/>
    <property type="project" value="TreeGrafter"/>
</dbReference>
<dbReference type="Proteomes" id="UP000230002">
    <property type="component" value="Unassembled WGS sequence"/>
</dbReference>
<evidence type="ECO:0000313" key="2">
    <source>
        <dbReference type="Proteomes" id="UP000230002"/>
    </source>
</evidence>